<organism evidence="1 2">
    <name type="scientific">Herbaspirillum frisingense GSF30</name>
    <dbReference type="NCBI Taxonomy" id="864073"/>
    <lineage>
        <taxon>Bacteria</taxon>
        <taxon>Pseudomonadati</taxon>
        <taxon>Pseudomonadota</taxon>
        <taxon>Betaproteobacteria</taxon>
        <taxon>Burkholderiales</taxon>
        <taxon>Oxalobacteraceae</taxon>
        <taxon>Herbaspirillum</taxon>
    </lineage>
</organism>
<evidence type="ECO:0000313" key="2">
    <source>
        <dbReference type="Proteomes" id="UP000006772"/>
    </source>
</evidence>
<name>A0AAI9IH33_9BURK</name>
<evidence type="ECO:0000313" key="1">
    <source>
        <dbReference type="EMBL" id="EOA06123.1"/>
    </source>
</evidence>
<dbReference type="GO" id="GO:0016491">
    <property type="term" value="F:oxidoreductase activity"/>
    <property type="evidence" value="ECO:0007669"/>
    <property type="project" value="InterPro"/>
</dbReference>
<proteinExistence type="predicted"/>
<sequence length="46" mass="5068">MDMDMALIGLGQMGSGMAARLAWNNRDKDVFPDIPGEAEWIPLPVH</sequence>
<gene>
    <name evidence="1" type="ORF">HFRIS_004763</name>
</gene>
<dbReference type="EMBL" id="AEEC02000004">
    <property type="protein sequence ID" value="EOA06123.1"/>
    <property type="molecule type" value="Genomic_DNA"/>
</dbReference>
<reference evidence="1 2" key="1">
    <citation type="journal article" date="2013" name="Front. Microbiol.">
        <title>The genome of the endophytic bacterium H. frisingense GSF30(T) identifies diverse strategies in the Herbaspirillum genus to interact with plants.</title>
        <authorList>
            <person name="Straub D."/>
            <person name="Rothballer M."/>
            <person name="Hartmann A."/>
            <person name="Ludewig U."/>
        </authorList>
    </citation>
    <scope>NUCLEOTIDE SEQUENCE [LARGE SCALE GENOMIC DNA]</scope>
    <source>
        <strain evidence="1 2">GSF30</strain>
    </source>
</reference>
<accession>A0AAI9IH33</accession>
<dbReference type="PROSITE" id="PS00895">
    <property type="entry name" value="3_HYDROXYISOBUT_DH"/>
    <property type="match status" value="1"/>
</dbReference>
<dbReference type="InterPro" id="IPR002204">
    <property type="entry name" value="3-OH-isobutyrate_DH-rel_CS"/>
</dbReference>
<dbReference type="AlphaFoldDB" id="A0AAI9IH33"/>
<dbReference type="SUPFAM" id="SSF51735">
    <property type="entry name" value="NAD(P)-binding Rossmann-fold domains"/>
    <property type="match status" value="1"/>
</dbReference>
<protein>
    <submittedName>
        <fullName evidence="1">Pirin-like protein</fullName>
    </submittedName>
</protein>
<comment type="caution">
    <text evidence="1">The sequence shown here is derived from an EMBL/GenBank/DDBJ whole genome shotgun (WGS) entry which is preliminary data.</text>
</comment>
<dbReference type="Proteomes" id="UP000006772">
    <property type="component" value="Unassembled WGS sequence"/>
</dbReference>
<dbReference type="InterPro" id="IPR036291">
    <property type="entry name" value="NAD(P)-bd_dom_sf"/>
</dbReference>